<dbReference type="InterPro" id="IPR009068">
    <property type="entry name" value="uS15_NS1_RNA-bd_sf"/>
</dbReference>
<dbReference type="SUPFAM" id="SSF47060">
    <property type="entry name" value="S15/NS1 RNA-binding domain"/>
    <property type="match status" value="1"/>
</dbReference>
<protein>
    <recommendedName>
        <fullName evidence="4">Small ribosomal subunit protein uS15</fullName>
    </recommendedName>
</protein>
<dbReference type="SMART" id="SM01387">
    <property type="entry name" value="Ribosomal_S15"/>
    <property type="match status" value="1"/>
</dbReference>
<keyword evidence="2 4" id="KW-0689">Ribosomal protein</keyword>
<evidence type="ECO:0000313" key="8">
    <source>
        <dbReference type="EMBL" id="AIY90857.1"/>
    </source>
</evidence>
<evidence type="ECO:0000256" key="6">
    <source>
        <dbReference type="SAM" id="MobiDB-lite"/>
    </source>
</evidence>
<dbReference type="Pfam" id="PF08069">
    <property type="entry name" value="Ribosomal_S13_N"/>
    <property type="match status" value="1"/>
</dbReference>
<feature type="compositionally biased region" description="Basic residues" evidence="6">
    <location>
        <begin position="1"/>
        <end position="14"/>
    </location>
</feature>
<evidence type="ECO:0000256" key="4">
    <source>
        <dbReference type="HAMAP-Rule" id="MF_01343"/>
    </source>
</evidence>
<dbReference type="FunFam" id="1.10.287.10:FF:000003">
    <property type="entry name" value="40S ribosomal protein S13"/>
    <property type="match status" value="1"/>
</dbReference>
<dbReference type="EMBL" id="CP009552">
    <property type="protein sequence ID" value="AIY90857.1"/>
    <property type="molecule type" value="Genomic_DNA"/>
</dbReference>
<organism evidence="8 9">
    <name type="scientific">Geoglobus acetivorans</name>
    <dbReference type="NCBI Taxonomy" id="565033"/>
    <lineage>
        <taxon>Archaea</taxon>
        <taxon>Methanobacteriati</taxon>
        <taxon>Methanobacteriota</taxon>
        <taxon>Archaeoglobi</taxon>
        <taxon>Archaeoglobales</taxon>
        <taxon>Archaeoglobaceae</taxon>
        <taxon>Geoglobus</taxon>
    </lineage>
</organism>
<dbReference type="PANTHER" id="PTHR11885">
    <property type="entry name" value="RIBOSOMAL PROTEIN S15P/S13E"/>
    <property type="match status" value="1"/>
</dbReference>
<dbReference type="HAMAP" id="MF_01343_A">
    <property type="entry name" value="Ribosomal_uS15_A"/>
    <property type="match status" value="1"/>
</dbReference>
<dbReference type="Proteomes" id="UP000030624">
    <property type="component" value="Chromosome"/>
</dbReference>
<dbReference type="GO" id="GO:0070181">
    <property type="term" value="F:small ribosomal subunit rRNA binding"/>
    <property type="evidence" value="ECO:0007669"/>
    <property type="project" value="TreeGrafter"/>
</dbReference>
<dbReference type="SMART" id="SM01386">
    <property type="entry name" value="Ribosomal_S13_N"/>
    <property type="match status" value="1"/>
</dbReference>
<dbReference type="AlphaFoldDB" id="A0A0A7GIU8"/>
<dbReference type="STRING" id="565033.GACE_1831"/>
<name>A0A0A7GIU8_GEOAI</name>
<dbReference type="InterPro" id="IPR000589">
    <property type="entry name" value="Ribosomal_uS15"/>
</dbReference>
<dbReference type="Gene3D" id="4.10.860.130">
    <property type="match status" value="1"/>
</dbReference>
<feature type="region of interest" description="Disordered" evidence="6">
    <location>
        <begin position="1"/>
        <end position="21"/>
    </location>
</feature>
<gene>
    <name evidence="4" type="primary">rps15</name>
    <name evidence="8" type="ORF">GACE_1831</name>
</gene>
<keyword evidence="3 4" id="KW-0687">Ribonucleoprotein</keyword>
<evidence type="ECO:0000259" key="7">
    <source>
        <dbReference type="SMART" id="SM01386"/>
    </source>
</evidence>
<dbReference type="Gene3D" id="1.10.287.10">
    <property type="entry name" value="S15/NS1, RNA-binding"/>
    <property type="match status" value="1"/>
</dbReference>
<sequence length="155" mass="18244">MIKMARMHARRKGKSGSNRVYRDSPPEWVDLKAEEVEKLVIKLYNEGYEPSVIGTVLRDTYGVPSVKQITGKKITEILKENGVEIKIPEDLKSLIRKAINLRKHLETHRKDLHNKRGLQLIEAKIHRLSWYYKEKGVLPENWKYDPVKLEIELFR</sequence>
<comment type="similarity">
    <text evidence="1 4 5">Belongs to the universal ribosomal protein uS15 family.</text>
</comment>
<dbReference type="KEGG" id="gac:GACE_1831"/>
<dbReference type="Pfam" id="PF00312">
    <property type="entry name" value="Ribosomal_S15"/>
    <property type="match status" value="1"/>
</dbReference>
<dbReference type="InterPro" id="IPR012606">
    <property type="entry name" value="Ribosomal_uS15_N"/>
</dbReference>
<reference evidence="8 9" key="1">
    <citation type="journal article" date="2015" name="Appl. Environ. Microbiol.">
        <title>The Geoglobus acetivorans genome: Fe(III) reduction, acetate utilization, autotrophic growth, and degradation of aromatic compounds in a hyperthermophilic archaeon.</title>
        <authorList>
            <person name="Mardanov A.V."/>
            <person name="Slododkina G.B."/>
            <person name="Slobodkin A.I."/>
            <person name="Beletsky A.V."/>
            <person name="Gavrilov S.N."/>
            <person name="Kublanov I.V."/>
            <person name="Bonch-Osmolovskaya E.A."/>
            <person name="Skryabin K.G."/>
            <person name="Ravin N.V."/>
        </authorList>
    </citation>
    <scope>NUCLEOTIDE SEQUENCE [LARGE SCALE GENOMIC DNA]</scope>
    <source>
        <strain evidence="8 9">SBH6</strain>
    </source>
</reference>
<dbReference type="eggNOG" id="arCOG04185">
    <property type="taxonomic scope" value="Archaea"/>
</dbReference>
<dbReference type="GO" id="GO:0022627">
    <property type="term" value="C:cytosolic small ribosomal subunit"/>
    <property type="evidence" value="ECO:0007669"/>
    <property type="project" value="TreeGrafter"/>
</dbReference>
<evidence type="ECO:0000256" key="5">
    <source>
        <dbReference type="RuleBase" id="RU003919"/>
    </source>
</evidence>
<dbReference type="CDD" id="cd00353">
    <property type="entry name" value="Ribosomal_S15p_S13e"/>
    <property type="match status" value="1"/>
</dbReference>
<dbReference type="PROSITE" id="PS00362">
    <property type="entry name" value="RIBOSOMAL_S15"/>
    <property type="match status" value="1"/>
</dbReference>
<evidence type="ECO:0000256" key="1">
    <source>
        <dbReference type="ARBA" id="ARBA00008434"/>
    </source>
</evidence>
<comment type="subunit">
    <text evidence="4">Part of the 30S ribosomal subunit.</text>
</comment>
<dbReference type="HOGENOM" id="CLU_090139_2_0_2"/>
<evidence type="ECO:0000256" key="3">
    <source>
        <dbReference type="ARBA" id="ARBA00023274"/>
    </source>
</evidence>
<dbReference type="PANTHER" id="PTHR11885:SF6">
    <property type="entry name" value="SMALL RIBOSOMAL SUBUNIT PROTEIN US15"/>
    <property type="match status" value="1"/>
</dbReference>
<dbReference type="GO" id="GO:0006412">
    <property type="term" value="P:translation"/>
    <property type="evidence" value="ECO:0007669"/>
    <property type="project" value="UniProtKB-UniRule"/>
</dbReference>
<proteinExistence type="inferred from homology"/>
<dbReference type="NCBIfam" id="NF006331">
    <property type="entry name" value="PRK08561.1"/>
    <property type="match status" value="1"/>
</dbReference>
<evidence type="ECO:0000313" key="9">
    <source>
        <dbReference type="Proteomes" id="UP000030624"/>
    </source>
</evidence>
<dbReference type="InterPro" id="IPR023029">
    <property type="entry name" value="Ribosomal_uS15_arc_euk"/>
</dbReference>
<feature type="domain" description="Small ribosomal subunit protein uS15 N-terminal" evidence="7">
    <location>
        <begin position="4"/>
        <end position="63"/>
    </location>
</feature>
<evidence type="ECO:0000256" key="2">
    <source>
        <dbReference type="ARBA" id="ARBA00022980"/>
    </source>
</evidence>
<accession>A0A0A7GIU8</accession>
<dbReference type="GO" id="GO:0003735">
    <property type="term" value="F:structural constituent of ribosome"/>
    <property type="evidence" value="ECO:0007669"/>
    <property type="project" value="InterPro"/>
</dbReference>